<dbReference type="PANTHER" id="PTHR31313">
    <property type="entry name" value="TY1 ENHANCER ACTIVATOR"/>
    <property type="match status" value="1"/>
</dbReference>
<keyword evidence="5" id="KW-0804">Transcription</keyword>
<dbReference type="Proteomes" id="UP000253551">
    <property type="component" value="Unassembled WGS sequence"/>
</dbReference>
<dbReference type="PANTHER" id="PTHR31313:SF81">
    <property type="entry name" value="TY1 ENHANCER ACTIVATOR"/>
    <property type="match status" value="1"/>
</dbReference>
<dbReference type="SMART" id="SM00906">
    <property type="entry name" value="Fungal_trans"/>
    <property type="match status" value="1"/>
</dbReference>
<dbReference type="CDD" id="cd12148">
    <property type="entry name" value="fungal_TF_MHR"/>
    <property type="match status" value="1"/>
</dbReference>
<dbReference type="EMBL" id="PJQM01005841">
    <property type="protein sequence ID" value="RCH80750.1"/>
    <property type="molecule type" value="Genomic_DNA"/>
</dbReference>
<keyword evidence="4" id="KW-0238">DNA-binding</keyword>
<evidence type="ECO:0000256" key="2">
    <source>
        <dbReference type="ARBA" id="ARBA00022833"/>
    </source>
</evidence>
<keyword evidence="2" id="KW-0862">Zinc</keyword>
<dbReference type="STRING" id="4846.A0A367ISS9"/>
<keyword evidence="6" id="KW-0539">Nucleus</keyword>
<keyword evidence="9" id="KW-1185">Reference proteome</keyword>
<evidence type="ECO:0000256" key="3">
    <source>
        <dbReference type="ARBA" id="ARBA00023015"/>
    </source>
</evidence>
<proteinExistence type="predicted"/>
<keyword evidence="3" id="KW-0805">Transcription regulation</keyword>
<evidence type="ECO:0000256" key="4">
    <source>
        <dbReference type="ARBA" id="ARBA00023125"/>
    </source>
</evidence>
<dbReference type="AlphaFoldDB" id="A0A367ISS9"/>
<accession>A0A367ISS9</accession>
<name>A0A367ISS9_RHIST</name>
<dbReference type="GO" id="GO:0006351">
    <property type="term" value="P:DNA-templated transcription"/>
    <property type="evidence" value="ECO:0007669"/>
    <property type="project" value="InterPro"/>
</dbReference>
<reference evidence="8 9" key="1">
    <citation type="journal article" date="2018" name="G3 (Bethesda)">
        <title>Phylogenetic and Phylogenomic Definition of Rhizopus Species.</title>
        <authorList>
            <person name="Gryganskyi A.P."/>
            <person name="Golan J."/>
            <person name="Dolatabadi S."/>
            <person name="Mondo S."/>
            <person name="Robb S."/>
            <person name="Idnurm A."/>
            <person name="Muszewska A."/>
            <person name="Steczkiewicz K."/>
            <person name="Masonjones S."/>
            <person name="Liao H.L."/>
            <person name="Gajdeczka M.T."/>
            <person name="Anike F."/>
            <person name="Vuek A."/>
            <person name="Anishchenko I.M."/>
            <person name="Voigt K."/>
            <person name="de Hoog G.S."/>
            <person name="Smith M.E."/>
            <person name="Heitman J."/>
            <person name="Vilgalys R."/>
            <person name="Stajich J.E."/>
        </authorList>
    </citation>
    <scope>NUCLEOTIDE SEQUENCE [LARGE SCALE GENOMIC DNA]</scope>
    <source>
        <strain evidence="8 9">LSU 92-RS-03</strain>
    </source>
</reference>
<evidence type="ECO:0000259" key="7">
    <source>
        <dbReference type="SMART" id="SM00906"/>
    </source>
</evidence>
<dbReference type="Pfam" id="PF04082">
    <property type="entry name" value="Fungal_trans"/>
    <property type="match status" value="1"/>
</dbReference>
<evidence type="ECO:0000313" key="9">
    <source>
        <dbReference type="Proteomes" id="UP000253551"/>
    </source>
</evidence>
<protein>
    <recommendedName>
        <fullName evidence="7">Xylanolytic transcriptional activator regulatory domain-containing protein</fullName>
    </recommendedName>
</protein>
<evidence type="ECO:0000256" key="1">
    <source>
        <dbReference type="ARBA" id="ARBA00022723"/>
    </source>
</evidence>
<sequence length="474" mass="53949">MYAEDEVSNDDEDMSHWLFSGIAIRLAQDMGLHLDCSNWKIPPQEIELRRRLWYTCYVIDRWISAQLGRPLCIIDKEFDVKLPSVYELNTSTVRTISLSKPPLLFEAETALQQGTPVYYTFSRFVGVTKVLGQVLVALYSTKNKHNRNKEVITTLENSLNKWRQTFANEILPNSTDATILQISYFTVLIFIYRPFIKETEDLELTVKALSICTNAANQILSAAESVSHRTLINAPWSPSAYCVFQAAIIFLHNARGENELIKRQGQQNLDRCVRIYANTPRLCRTRTVRVLMAVASSYRITLKEICCSGCADCSLDPDSSSNKSLEDPRTLENDLTTVTITREHLPETSPGSIYGTESIDYRISLNSTRPEGLFNYSLSSVNFGKTTEEKAKLFEEQQKRWQQEQERAIGTQDIDTRFDLDCSNVDPSTFSNLFTNDNLMPGFDLSSLRSDVPLWDVPSAVTWNGWEGFMKPSI</sequence>
<feature type="domain" description="Xylanolytic transcriptional activator regulatory" evidence="7">
    <location>
        <begin position="16"/>
        <end position="89"/>
    </location>
</feature>
<dbReference type="InterPro" id="IPR007219">
    <property type="entry name" value="XnlR_reg_dom"/>
</dbReference>
<dbReference type="GO" id="GO:0008270">
    <property type="term" value="F:zinc ion binding"/>
    <property type="evidence" value="ECO:0007669"/>
    <property type="project" value="InterPro"/>
</dbReference>
<dbReference type="GO" id="GO:0003677">
    <property type="term" value="F:DNA binding"/>
    <property type="evidence" value="ECO:0007669"/>
    <property type="project" value="UniProtKB-KW"/>
</dbReference>
<dbReference type="InterPro" id="IPR051615">
    <property type="entry name" value="Transcr_Regulatory_Elem"/>
</dbReference>
<keyword evidence="1" id="KW-0479">Metal-binding</keyword>
<gene>
    <name evidence="8" type="ORF">CU098_003132</name>
</gene>
<evidence type="ECO:0000313" key="8">
    <source>
        <dbReference type="EMBL" id="RCH80750.1"/>
    </source>
</evidence>
<dbReference type="OrthoDB" id="2123952at2759"/>
<evidence type="ECO:0000256" key="5">
    <source>
        <dbReference type="ARBA" id="ARBA00023163"/>
    </source>
</evidence>
<comment type="caution">
    <text evidence="8">The sequence shown here is derived from an EMBL/GenBank/DDBJ whole genome shotgun (WGS) entry which is preliminary data.</text>
</comment>
<evidence type="ECO:0000256" key="6">
    <source>
        <dbReference type="ARBA" id="ARBA00023242"/>
    </source>
</evidence>
<organism evidence="8 9">
    <name type="scientific">Rhizopus stolonifer</name>
    <name type="common">Rhizopus nigricans</name>
    <dbReference type="NCBI Taxonomy" id="4846"/>
    <lineage>
        <taxon>Eukaryota</taxon>
        <taxon>Fungi</taxon>
        <taxon>Fungi incertae sedis</taxon>
        <taxon>Mucoromycota</taxon>
        <taxon>Mucoromycotina</taxon>
        <taxon>Mucoromycetes</taxon>
        <taxon>Mucorales</taxon>
        <taxon>Mucorineae</taxon>
        <taxon>Rhizopodaceae</taxon>
        <taxon>Rhizopus</taxon>
    </lineage>
</organism>